<evidence type="ECO:0000313" key="2">
    <source>
        <dbReference type="Proteomes" id="UP001218170"/>
    </source>
</evidence>
<name>A0ABT5SF89_9MICO</name>
<protein>
    <submittedName>
        <fullName evidence="1">HEPN domain-containing protein</fullName>
    </submittedName>
</protein>
<sequence length="223" mass="25887">MLNETERPMDYAALKSRHRQERDSHPPALSLRVHRALSWLGRAEQSADDKDVQFILLWVAFNAVYAQDLGVESSQSERERLHAFLGQLCRVDEKRFEALLWHEFSGSVRVLLENRYVFQPFWDWQNGRISEAEYQRQFDGARRAVERALGAGDTNVVLQIVFHRLYTLRNQLVHGGATWNGDVNRDQVRDCASILGRFVPLIIATLMDHPEQDWGPVHYPVVH</sequence>
<keyword evidence="2" id="KW-1185">Reference proteome</keyword>
<dbReference type="RefSeq" id="WP_274263905.1">
    <property type="nucleotide sequence ID" value="NZ_JAQZCI010000001.1"/>
</dbReference>
<evidence type="ECO:0000313" key="1">
    <source>
        <dbReference type="EMBL" id="MDD7961401.1"/>
    </source>
</evidence>
<gene>
    <name evidence="1" type="ORF">PUW80_03445</name>
</gene>
<proteinExistence type="predicted"/>
<organism evidence="1 2">
    <name type="scientific">Microbacterium thalli</name>
    <dbReference type="NCBI Taxonomy" id="3027921"/>
    <lineage>
        <taxon>Bacteria</taxon>
        <taxon>Bacillati</taxon>
        <taxon>Actinomycetota</taxon>
        <taxon>Actinomycetes</taxon>
        <taxon>Micrococcales</taxon>
        <taxon>Microbacteriaceae</taxon>
        <taxon>Microbacterium</taxon>
    </lineage>
</organism>
<dbReference type="Proteomes" id="UP001218170">
    <property type="component" value="Unassembled WGS sequence"/>
</dbReference>
<reference evidence="1 2" key="1">
    <citation type="submission" date="2023-02" db="EMBL/GenBank/DDBJ databases">
        <title>Study of novel species of the Microbacterium genus.</title>
        <authorList>
            <person name="Arroyo-Herrera I."/>
            <person name="Roman-Ponce B."/>
            <person name="Vasquez-Murrieta M.S."/>
        </authorList>
    </citation>
    <scope>NUCLEOTIDE SEQUENCE [LARGE SCALE GENOMIC DNA]</scope>
    <source>
        <strain evidence="1 2">NE1TT3</strain>
    </source>
</reference>
<dbReference type="EMBL" id="JAQZCI010000001">
    <property type="protein sequence ID" value="MDD7961401.1"/>
    <property type="molecule type" value="Genomic_DNA"/>
</dbReference>
<accession>A0ABT5SF89</accession>
<comment type="caution">
    <text evidence="1">The sequence shown here is derived from an EMBL/GenBank/DDBJ whole genome shotgun (WGS) entry which is preliminary data.</text>
</comment>